<dbReference type="PANTHER" id="PTHR13771">
    <property type="entry name" value="INTERCELLULAR ADHESION MOLECULE"/>
    <property type="match status" value="1"/>
</dbReference>
<dbReference type="SUPFAM" id="SSF48726">
    <property type="entry name" value="Immunoglobulin"/>
    <property type="match status" value="2"/>
</dbReference>
<dbReference type="InterPro" id="IPR036179">
    <property type="entry name" value="Ig-like_dom_sf"/>
</dbReference>
<proteinExistence type="evidence at transcript level"/>
<dbReference type="InterPro" id="IPR013783">
    <property type="entry name" value="Ig-like_fold"/>
</dbReference>
<feature type="non-terminal residue" evidence="3">
    <location>
        <position position="1"/>
    </location>
</feature>
<protein>
    <submittedName>
        <fullName evidence="3">ICAM1</fullName>
    </submittedName>
</protein>
<feature type="non-terminal residue" evidence="3">
    <location>
        <position position="186"/>
    </location>
</feature>
<dbReference type="Gene3D" id="2.60.40.10">
    <property type="entry name" value="Immunoglobulins"/>
    <property type="match status" value="2"/>
</dbReference>
<dbReference type="InterPro" id="IPR048679">
    <property type="entry name" value="ICAM1_3_5_D2"/>
</dbReference>
<dbReference type="InterPro" id="IPR013151">
    <property type="entry name" value="Immunoglobulin_dom"/>
</dbReference>
<dbReference type="AlphaFoldDB" id="A0A0M3MZE4"/>
<evidence type="ECO:0000259" key="2">
    <source>
        <dbReference type="PROSITE" id="PS50835"/>
    </source>
</evidence>
<organism evidence="3">
    <name type="scientific">Protopterus dolloi</name>
    <name type="common">Slender lungfish</name>
    <dbReference type="NCBI Taxonomy" id="27779"/>
    <lineage>
        <taxon>Eukaryota</taxon>
        <taxon>Metazoa</taxon>
        <taxon>Chordata</taxon>
        <taxon>Craniata</taxon>
        <taxon>Vertebrata</taxon>
        <taxon>Euteleostomi</taxon>
        <taxon>Dipnomorpha</taxon>
        <taxon>Ceratodontiformes</taxon>
        <taxon>Lepidosirenoidei</taxon>
        <taxon>Protopteridae</taxon>
        <taxon>Protopterus</taxon>
    </lineage>
</organism>
<evidence type="ECO:0000313" key="3">
    <source>
        <dbReference type="EMBL" id="AKL90499.1"/>
    </source>
</evidence>
<dbReference type="EMBL" id="KP297830">
    <property type="protein sequence ID" value="AKL90499.1"/>
    <property type="molecule type" value="mRNA"/>
</dbReference>
<dbReference type="InterPro" id="IPR047012">
    <property type="entry name" value="ICAM_VCAM"/>
</dbReference>
<accession>A0A0M3MZE4</accession>
<keyword evidence="1" id="KW-0393">Immunoglobulin domain</keyword>
<sequence length="186" mass="20217">ANKESTVTCEISGVFPPLKMKVILTYAEKKLNTTVTIKDHKVIAEAMFHADTGEQRLLCEATIENETKTDTQSITGYVLPQPVISLHKVEAGSNATINCSVIGEKPSDVSLSLKREGDALHLSEHGVYTLKAEKQDNGSTYTCETMIQVRGHTFTKTANQTLTVTYAPEINKTVTSDKALEGSNAT</sequence>
<dbReference type="GO" id="GO:0005178">
    <property type="term" value="F:integrin binding"/>
    <property type="evidence" value="ECO:0007669"/>
    <property type="project" value="InterPro"/>
</dbReference>
<dbReference type="InterPro" id="IPR007110">
    <property type="entry name" value="Ig-like_dom"/>
</dbReference>
<name>A0A0M3MZE4_PRODO</name>
<dbReference type="Pfam" id="PF21146">
    <property type="entry name" value="ICAM1_3_5_D2"/>
    <property type="match status" value="1"/>
</dbReference>
<dbReference type="Pfam" id="PF00047">
    <property type="entry name" value="ig"/>
    <property type="match status" value="1"/>
</dbReference>
<dbReference type="GO" id="GO:0007155">
    <property type="term" value="P:cell adhesion"/>
    <property type="evidence" value="ECO:0007669"/>
    <property type="project" value="InterPro"/>
</dbReference>
<feature type="domain" description="Ig-like" evidence="2">
    <location>
        <begin position="82"/>
        <end position="163"/>
    </location>
</feature>
<dbReference type="GO" id="GO:0005886">
    <property type="term" value="C:plasma membrane"/>
    <property type="evidence" value="ECO:0007669"/>
    <property type="project" value="TreeGrafter"/>
</dbReference>
<reference evidence="3" key="1">
    <citation type="journal article" date="2015" name="Curr. Biol.">
        <title>African Lungfish Reveal the Evolutionary Origins of Organized Mucosal Lymphoid Tissue in Vertebrates.</title>
        <authorList>
            <person name="Tacchi L."/>
            <person name="Larragoite E.T."/>
            <person name="Munoz P."/>
            <person name="Amemiya C.T."/>
            <person name="Salinas I."/>
        </authorList>
    </citation>
    <scope>NUCLEOTIDE SEQUENCE</scope>
</reference>
<dbReference type="PROSITE" id="PS50835">
    <property type="entry name" value="IG_LIKE"/>
    <property type="match status" value="1"/>
</dbReference>
<dbReference type="PANTHER" id="PTHR13771:SF9">
    <property type="entry name" value="INTERCELLULAR ADHESION MOLECULE 5"/>
    <property type="match status" value="1"/>
</dbReference>
<evidence type="ECO:0000256" key="1">
    <source>
        <dbReference type="ARBA" id="ARBA00023319"/>
    </source>
</evidence>